<keyword evidence="6 8" id="KW-0472">Membrane</keyword>
<feature type="transmembrane region" description="Helical" evidence="8">
    <location>
        <begin position="350"/>
        <end position="371"/>
    </location>
</feature>
<feature type="transmembrane region" description="Helical" evidence="8">
    <location>
        <begin position="213"/>
        <end position="229"/>
    </location>
</feature>
<keyword evidence="4 8" id="KW-0812">Transmembrane</keyword>
<feature type="compositionally biased region" description="Low complexity" evidence="7">
    <location>
        <begin position="158"/>
        <end position="178"/>
    </location>
</feature>
<evidence type="ECO:0000256" key="7">
    <source>
        <dbReference type="SAM" id="MobiDB-lite"/>
    </source>
</evidence>
<feature type="transmembrane region" description="Helical" evidence="8">
    <location>
        <begin position="6"/>
        <end position="25"/>
    </location>
</feature>
<dbReference type="InterPro" id="IPR010771">
    <property type="entry name" value="IgaA"/>
</dbReference>
<evidence type="ECO:0000256" key="6">
    <source>
        <dbReference type="ARBA" id="ARBA00023136"/>
    </source>
</evidence>
<feature type="compositionally biased region" description="Low complexity" evidence="7">
    <location>
        <begin position="475"/>
        <end position="485"/>
    </location>
</feature>
<feature type="compositionally biased region" description="Pro residues" evidence="7">
    <location>
        <begin position="486"/>
        <end position="495"/>
    </location>
</feature>
<evidence type="ECO:0000256" key="8">
    <source>
        <dbReference type="SAM" id="Phobius"/>
    </source>
</evidence>
<evidence type="ECO:0000256" key="3">
    <source>
        <dbReference type="ARBA" id="ARBA00022519"/>
    </source>
</evidence>
<evidence type="ECO:0008006" key="10">
    <source>
        <dbReference type="Google" id="ProtNLM"/>
    </source>
</evidence>
<feature type="region of interest" description="Disordered" evidence="7">
    <location>
        <begin position="468"/>
        <end position="495"/>
    </location>
</feature>
<keyword evidence="3" id="KW-0997">Cell inner membrane</keyword>
<keyword evidence="5 8" id="KW-1133">Transmembrane helix</keyword>
<protein>
    <recommendedName>
        <fullName evidence="10">Intracellular growth attenuator protein IgaA</fullName>
    </recommendedName>
</protein>
<feature type="region of interest" description="Disordered" evidence="7">
    <location>
        <begin position="158"/>
        <end position="185"/>
    </location>
</feature>
<accession>A0A5B8RCQ7</accession>
<dbReference type="AlphaFoldDB" id="A0A5B8RCQ7"/>
<evidence type="ECO:0000256" key="5">
    <source>
        <dbReference type="ARBA" id="ARBA00022989"/>
    </source>
</evidence>
<dbReference type="EMBL" id="MN079097">
    <property type="protein sequence ID" value="QEA05254.1"/>
    <property type="molecule type" value="Genomic_DNA"/>
</dbReference>
<sequence>MEGLQILLFGVVLIVSIVSVISYQGRRRASKRRFRVLQDSAPSRGLSEEERAALGEVYSGRKYGGEVRQLNGLYARHGITGNNAGQGQYHDLIDGVEVELHQRLRNVLANYNKAEVVLAKRTALVVQLNGRTLTEAVELDRRSERAEARVASDDFSAASSSSSSATATTGASASATASRDGGNGAEESAVTLLGQRRETREEARLRLDAETRGSAGALVCLLGMLGALVFAYADLAWGCAASLVVALLGVWRYLAAPKWPIGGKAVDVKRLRGPLERVMTRQTVQETNISVAVPRMEYLDLTYPGSWLPPLWERLPMTAAEVEVDAERHVLQHGSLSLYEQRRRFPIHHWIRHAVLAIGAALLLILAWVLASPLSVSLPMAWNLLSGPEEIDADGPQALRDVTLWPGETVAISGQAGCRLSSPSSAVTSMLDCSRLVWGGAGAGAARGDGFARAPASAGGDLQALYRQSRRGRGPAAVPACAHAPVRPPPSQRAG</sequence>
<comment type="subcellular location">
    <subcellularLocation>
        <location evidence="1">Cell inner membrane</location>
        <topology evidence="1">Multi-pass membrane protein</topology>
    </subcellularLocation>
</comment>
<gene>
    <name evidence="9" type="ORF">KBTEX_01574</name>
</gene>
<evidence type="ECO:0000256" key="4">
    <source>
        <dbReference type="ARBA" id="ARBA00022692"/>
    </source>
</evidence>
<proteinExistence type="predicted"/>
<evidence type="ECO:0000313" key="9">
    <source>
        <dbReference type="EMBL" id="QEA05254.1"/>
    </source>
</evidence>
<reference evidence="9" key="1">
    <citation type="submission" date="2019-06" db="EMBL/GenBank/DDBJ databases">
        <authorList>
            <person name="Murdoch R.W."/>
            <person name="Fathepure B."/>
        </authorList>
    </citation>
    <scope>NUCLEOTIDE SEQUENCE</scope>
</reference>
<evidence type="ECO:0000256" key="1">
    <source>
        <dbReference type="ARBA" id="ARBA00004429"/>
    </source>
</evidence>
<organism evidence="9">
    <name type="scientific">uncultured organism</name>
    <dbReference type="NCBI Taxonomy" id="155900"/>
    <lineage>
        <taxon>unclassified sequences</taxon>
        <taxon>environmental samples</taxon>
    </lineage>
</organism>
<name>A0A5B8RCQ7_9ZZZZ</name>
<dbReference type="GO" id="GO:0005886">
    <property type="term" value="C:plasma membrane"/>
    <property type="evidence" value="ECO:0007669"/>
    <property type="project" value="UniProtKB-SubCell"/>
</dbReference>
<dbReference type="Pfam" id="PF07095">
    <property type="entry name" value="IgaA"/>
    <property type="match status" value="1"/>
</dbReference>
<keyword evidence="2" id="KW-1003">Cell membrane</keyword>
<evidence type="ECO:0000256" key="2">
    <source>
        <dbReference type="ARBA" id="ARBA00022475"/>
    </source>
</evidence>
<feature type="transmembrane region" description="Helical" evidence="8">
    <location>
        <begin position="235"/>
        <end position="254"/>
    </location>
</feature>